<dbReference type="Pfam" id="PF00067">
    <property type="entry name" value="p450"/>
    <property type="match status" value="1"/>
</dbReference>
<comment type="cofactor">
    <cofactor evidence="11">
        <name>heme</name>
        <dbReference type="ChEBI" id="CHEBI:30413"/>
    </cofactor>
</comment>
<dbReference type="GO" id="GO:0016020">
    <property type="term" value="C:membrane"/>
    <property type="evidence" value="ECO:0007669"/>
    <property type="project" value="UniProtKB-SubCell"/>
</dbReference>
<evidence type="ECO:0000313" key="14">
    <source>
        <dbReference type="Proteomes" id="UP001153076"/>
    </source>
</evidence>
<reference evidence="13" key="1">
    <citation type="submission" date="2022-04" db="EMBL/GenBank/DDBJ databases">
        <title>Carnegiea gigantea Genome sequencing and assembly v2.</title>
        <authorList>
            <person name="Copetti D."/>
            <person name="Sanderson M.J."/>
            <person name="Burquez A."/>
            <person name="Wojciechowski M.F."/>
        </authorList>
    </citation>
    <scope>NUCLEOTIDE SEQUENCE</scope>
    <source>
        <strain evidence="13">SGP5-SGP5p</strain>
        <tissue evidence="13">Aerial part</tissue>
    </source>
</reference>
<dbReference type="GO" id="GO:0005506">
    <property type="term" value="F:iron ion binding"/>
    <property type="evidence" value="ECO:0007669"/>
    <property type="project" value="InterPro"/>
</dbReference>
<keyword evidence="14" id="KW-1185">Reference proteome</keyword>
<dbReference type="Gene3D" id="1.10.630.10">
    <property type="entry name" value="Cytochrome P450"/>
    <property type="match status" value="1"/>
</dbReference>
<evidence type="ECO:0000256" key="8">
    <source>
        <dbReference type="ARBA" id="ARBA00023004"/>
    </source>
</evidence>
<dbReference type="EMBL" id="JAKOGI010000019">
    <property type="protein sequence ID" value="KAJ8449860.1"/>
    <property type="molecule type" value="Genomic_DNA"/>
</dbReference>
<dbReference type="FunFam" id="1.10.630.10:FF:000081">
    <property type="entry name" value="Cytochrome P450 CYP81N5"/>
    <property type="match status" value="1"/>
</dbReference>
<comment type="subcellular location">
    <subcellularLocation>
        <location evidence="1">Membrane</location>
        <topology evidence="1">Single-pass membrane protein</topology>
    </subcellularLocation>
</comment>
<dbReference type="PRINTS" id="PR00385">
    <property type="entry name" value="P450"/>
</dbReference>
<protein>
    <recommendedName>
        <fullName evidence="15">Cytochrome P450</fullName>
    </recommendedName>
</protein>
<keyword evidence="4" id="KW-0812">Transmembrane</keyword>
<evidence type="ECO:0000256" key="3">
    <source>
        <dbReference type="ARBA" id="ARBA00022617"/>
    </source>
</evidence>
<dbReference type="AlphaFoldDB" id="A0A9Q1KVJ8"/>
<evidence type="ECO:0000256" key="1">
    <source>
        <dbReference type="ARBA" id="ARBA00004167"/>
    </source>
</evidence>
<dbReference type="SUPFAM" id="SSF48264">
    <property type="entry name" value="Cytochrome P450"/>
    <property type="match status" value="1"/>
</dbReference>
<dbReference type="PANTHER" id="PTHR47947:SF62">
    <property type="entry name" value="CYTOCHROME P450, FAMILY 81, SUBFAMILY D, POLYPEPTIDE 5"/>
    <property type="match status" value="1"/>
</dbReference>
<evidence type="ECO:0000256" key="12">
    <source>
        <dbReference type="RuleBase" id="RU000461"/>
    </source>
</evidence>
<dbReference type="CDD" id="cd20653">
    <property type="entry name" value="CYP81"/>
    <property type="match status" value="1"/>
</dbReference>
<evidence type="ECO:0000256" key="6">
    <source>
        <dbReference type="ARBA" id="ARBA00022989"/>
    </source>
</evidence>
<comment type="caution">
    <text evidence="13">The sequence shown here is derived from an EMBL/GenBank/DDBJ whole genome shotgun (WGS) entry which is preliminary data.</text>
</comment>
<dbReference type="GO" id="GO:0020037">
    <property type="term" value="F:heme binding"/>
    <property type="evidence" value="ECO:0007669"/>
    <property type="project" value="InterPro"/>
</dbReference>
<keyword evidence="3 11" id="KW-0349">Heme</keyword>
<dbReference type="InterPro" id="IPR001128">
    <property type="entry name" value="Cyt_P450"/>
</dbReference>
<keyword evidence="10" id="KW-0472">Membrane</keyword>
<evidence type="ECO:0000256" key="7">
    <source>
        <dbReference type="ARBA" id="ARBA00023002"/>
    </source>
</evidence>
<keyword evidence="6" id="KW-1133">Transmembrane helix</keyword>
<dbReference type="InterPro" id="IPR017972">
    <property type="entry name" value="Cyt_P450_CS"/>
</dbReference>
<evidence type="ECO:0000256" key="9">
    <source>
        <dbReference type="ARBA" id="ARBA00023033"/>
    </source>
</evidence>
<evidence type="ECO:0000256" key="11">
    <source>
        <dbReference type="PIRSR" id="PIRSR602401-1"/>
    </source>
</evidence>
<dbReference type="InterPro" id="IPR036396">
    <property type="entry name" value="Cyt_P450_sf"/>
</dbReference>
<evidence type="ECO:0000256" key="10">
    <source>
        <dbReference type="ARBA" id="ARBA00023136"/>
    </source>
</evidence>
<keyword evidence="8 11" id="KW-0408">Iron</keyword>
<evidence type="ECO:0000256" key="4">
    <source>
        <dbReference type="ARBA" id="ARBA00022692"/>
    </source>
</evidence>
<dbReference type="GO" id="GO:0016705">
    <property type="term" value="F:oxidoreductase activity, acting on paired donors, with incorporation or reduction of molecular oxygen"/>
    <property type="evidence" value="ECO:0007669"/>
    <property type="project" value="InterPro"/>
</dbReference>
<dbReference type="InterPro" id="IPR050651">
    <property type="entry name" value="Plant_Cytochrome_P450_Monoox"/>
</dbReference>
<dbReference type="OrthoDB" id="1055148at2759"/>
<dbReference type="PANTHER" id="PTHR47947">
    <property type="entry name" value="CYTOCHROME P450 82C3-RELATED"/>
    <property type="match status" value="1"/>
</dbReference>
<dbReference type="PROSITE" id="PS00086">
    <property type="entry name" value="CYTOCHROME_P450"/>
    <property type="match status" value="1"/>
</dbReference>
<evidence type="ECO:0000256" key="5">
    <source>
        <dbReference type="ARBA" id="ARBA00022723"/>
    </source>
</evidence>
<evidence type="ECO:0000256" key="2">
    <source>
        <dbReference type="ARBA" id="ARBA00010617"/>
    </source>
</evidence>
<gene>
    <name evidence="13" type="ORF">Cgig2_001516</name>
</gene>
<feature type="binding site" description="axial binding residue" evidence="11">
    <location>
        <position position="437"/>
    </location>
    <ligand>
        <name>heme</name>
        <dbReference type="ChEBI" id="CHEBI:30413"/>
    </ligand>
    <ligandPart>
        <name>Fe</name>
        <dbReference type="ChEBI" id="CHEBI:18248"/>
    </ligandPart>
</feature>
<evidence type="ECO:0000313" key="13">
    <source>
        <dbReference type="EMBL" id="KAJ8449860.1"/>
    </source>
</evidence>
<evidence type="ECO:0008006" key="15">
    <source>
        <dbReference type="Google" id="ProtNLM"/>
    </source>
</evidence>
<organism evidence="13 14">
    <name type="scientific">Carnegiea gigantea</name>
    <dbReference type="NCBI Taxonomy" id="171969"/>
    <lineage>
        <taxon>Eukaryota</taxon>
        <taxon>Viridiplantae</taxon>
        <taxon>Streptophyta</taxon>
        <taxon>Embryophyta</taxon>
        <taxon>Tracheophyta</taxon>
        <taxon>Spermatophyta</taxon>
        <taxon>Magnoliopsida</taxon>
        <taxon>eudicotyledons</taxon>
        <taxon>Gunneridae</taxon>
        <taxon>Pentapetalae</taxon>
        <taxon>Caryophyllales</taxon>
        <taxon>Cactineae</taxon>
        <taxon>Cactaceae</taxon>
        <taxon>Cactoideae</taxon>
        <taxon>Echinocereeae</taxon>
        <taxon>Carnegiea</taxon>
    </lineage>
</organism>
<dbReference type="InterPro" id="IPR002401">
    <property type="entry name" value="Cyt_P450_E_grp-I"/>
</dbReference>
<sequence length="500" mass="56578">MDMEIISCFVAFSAAIFFLSKLLFGAKSKHSNKKSLPPSPPTIPILGHLHLLKPPFHRTLHALAQRHGPIFSLRLGCQLAVVVSAPCAAEECFTRNDVVFSNRPKFLVGHHLGYNNSILLWSPYGPHWRNLRRVATITALSQKQINLMGPARRVEVRNMIRDLFRSSESGTGNVNLNEAFARLTRNLVMRSVNGRPWETTIMTSPSQLMTVCDFVPVLRWVGYKGIEKEMMKLKKERDAVVQSLIDEYRESRAIRRTGGVHADDAEKKTMMDELLDLQEAEPEYYTDDTLKGLILVMVLAGSDTSARTLEWAMSLLLNHPEVLEKAKTEIDTHIDKGRIVEDSDIPRLTYISCIINETLRLFPPAPLLVPHYSSQDCTIGGYHVPKGTLLLVNAWAIHRDPVIWDEPTKFKPERFEQEKLEGFSFKYFPFGMGRRACPGTNFALRNVTLVLATLLQCFDWEVAEPVDLNEQAGAIIMPKEKPLHAICHPRPSMMDTLSQI</sequence>
<dbReference type="GO" id="GO:0004497">
    <property type="term" value="F:monooxygenase activity"/>
    <property type="evidence" value="ECO:0007669"/>
    <property type="project" value="UniProtKB-KW"/>
</dbReference>
<comment type="similarity">
    <text evidence="2 12">Belongs to the cytochrome P450 family.</text>
</comment>
<proteinExistence type="inferred from homology"/>
<keyword evidence="5 11" id="KW-0479">Metal-binding</keyword>
<accession>A0A9Q1KVJ8</accession>
<dbReference type="PRINTS" id="PR00463">
    <property type="entry name" value="EP450I"/>
</dbReference>
<dbReference type="Proteomes" id="UP001153076">
    <property type="component" value="Unassembled WGS sequence"/>
</dbReference>
<name>A0A9Q1KVJ8_9CARY</name>
<keyword evidence="9 12" id="KW-0503">Monooxygenase</keyword>
<keyword evidence="7 12" id="KW-0560">Oxidoreductase</keyword>